<evidence type="ECO:0000313" key="3">
    <source>
        <dbReference type="Proteomes" id="UP001596011"/>
    </source>
</evidence>
<keyword evidence="1" id="KW-0812">Transmembrane</keyword>
<evidence type="ECO:0000313" key="2">
    <source>
        <dbReference type="EMBL" id="MFC4627087.1"/>
    </source>
</evidence>
<accession>A0ABV9HBH4</accession>
<dbReference type="RefSeq" id="WP_377131838.1">
    <property type="nucleotide sequence ID" value="NZ_JBHSFI010000001.1"/>
</dbReference>
<keyword evidence="3" id="KW-1185">Reference proteome</keyword>
<dbReference type="InterPro" id="IPR013879">
    <property type="entry name" value="DUF1761"/>
</dbReference>
<reference evidence="3" key="1">
    <citation type="journal article" date="2019" name="Int. J. Syst. Evol. Microbiol.">
        <title>The Global Catalogue of Microorganisms (GCM) 10K type strain sequencing project: providing services to taxonomists for standard genome sequencing and annotation.</title>
        <authorList>
            <consortium name="The Broad Institute Genomics Platform"/>
            <consortium name="The Broad Institute Genome Sequencing Center for Infectious Disease"/>
            <person name="Wu L."/>
            <person name="Ma J."/>
        </authorList>
    </citation>
    <scope>NUCLEOTIDE SEQUENCE [LARGE SCALE GENOMIC DNA]</scope>
    <source>
        <strain evidence="3">CCUG 42722</strain>
    </source>
</reference>
<comment type="caution">
    <text evidence="2">The sequence shown here is derived from an EMBL/GenBank/DDBJ whole genome shotgun (WGS) entry which is preliminary data.</text>
</comment>
<sequence>MEINWLATALALVVGMVVAGVWYGNVFLAVWQKLTGIPPEDSKKASRKNTLQLLVANGVTAVGLSAGVAVASAAFDDDSVWLALLVGFVAWLTFSASTLLQHNAFELKPPKLTLVNCSYQLVLFLAMALVIGLL</sequence>
<feature type="transmembrane region" description="Helical" evidence="1">
    <location>
        <begin position="6"/>
        <end position="31"/>
    </location>
</feature>
<organism evidence="2 3">
    <name type="scientific">Promicromonospora alba</name>
    <dbReference type="NCBI Taxonomy" id="1616110"/>
    <lineage>
        <taxon>Bacteria</taxon>
        <taxon>Bacillati</taxon>
        <taxon>Actinomycetota</taxon>
        <taxon>Actinomycetes</taxon>
        <taxon>Micrococcales</taxon>
        <taxon>Promicromonosporaceae</taxon>
        <taxon>Promicromonospora</taxon>
    </lineage>
</organism>
<evidence type="ECO:0000256" key="1">
    <source>
        <dbReference type="SAM" id="Phobius"/>
    </source>
</evidence>
<dbReference type="Pfam" id="PF08570">
    <property type="entry name" value="DUF1761"/>
    <property type="match status" value="1"/>
</dbReference>
<keyword evidence="1" id="KW-1133">Transmembrane helix</keyword>
<name>A0ABV9HBH4_9MICO</name>
<protein>
    <submittedName>
        <fullName evidence="2">DUF1761 domain-containing protein</fullName>
    </submittedName>
</protein>
<dbReference type="EMBL" id="JBHSFI010000001">
    <property type="protein sequence ID" value="MFC4627087.1"/>
    <property type="molecule type" value="Genomic_DNA"/>
</dbReference>
<feature type="transmembrane region" description="Helical" evidence="1">
    <location>
        <begin position="51"/>
        <end position="75"/>
    </location>
</feature>
<dbReference type="Proteomes" id="UP001596011">
    <property type="component" value="Unassembled WGS sequence"/>
</dbReference>
<feature type="transmembrane region" description="Helical" evidence="1">
    <location>
        <begin position="112"/>
        <end position="133"/>
    </location>
</feature>
<proteinExistence type="predicted"/>
<keyword evidence="1" id="KW-0472">Membrane</keyword>
<gene>
    <name evidence="2" type="ORF">ACFO6V_02495</name>
</gene>
<feature type="transmembrane region" description="Helical" evidence="1">
    <location>
        <begin position="81"/>
        <end position="100"/>
    </location>
</feature>